<dbReference type="SUPFAM" id="SSF51649">
    <property type="entry name" value="RuBisCo, C-terminal domain"/>
    <property type="match status" value="1"/>
</dbReference>
<dbReference type="PROSITE" id="PS00157">
    <property type="entry name" value="RUBISCO_LARGE"/>
    <property type="match status" value="1"/>
</dbReference>
<feature type="domain" description="Ribulose bisphosphate carboxylase large subunit C-terminal" evidence="5">
    <location>
        <begin position="145"/>
        <end position="422"/>
    </location>
</feature>
<accession>A0ABZ0SLY3</accession>
<dbReference type="Pfam" id="PF00016">
    <property type="entry name" value="RuBisCO_large"/>
    <property type="match status" value="1"/>
</dbReference>
<dbReference type="InterPro" id="IPR017443">
    <property type="entry name" value="RuBisCO_lsu_fd_N"/>
</dbReference>
<protein>
    <submittedName>
        <fullName evidence="7">RuBisCO large subunit C-terminal-like domain-containing protein</fullName>
    </submittedName>
</protein>
<dbReference type="RefSeq" id="WP_320943114.1">
    <property type="nucleotide sequence ID" value="NZ_BAABEU010000011.1"/>
</dbReference>
<dbReference type="InterPro" id="IPR033966">
    <property type="entry name" value="RuBisCO"/>
</dbReference>
<dbReference type="Gene3D" id="3.30.70.150">
    <property type="entry name" value="RuBisCO large subunit, N-terminal domain"/>
    <property type="match status" value="1"/>
</dbReference>
<dbReference type="InterPro" id="IPR036422">
    <property type="entry name" value="RuBisCO_lsu_N_sf"/>
</dbReference>
<dbReference type="InterPro" id="IPR000685">
    <property type="entry name" value="RuBisCO_lsu_C"/>
</dbReference>
<dbReference type="InterPro" id="IPR036376">
    <property type="entry name" value="RuBisCO_lsu_C_sf"/>
</dbReference>
<dbReference type="Pfam" id="PF02788">
    <property type="entry name" value="RuBisCO_large_N"/>
    <property type="match status" value="1"/>
</dbReference>
<dbReference type="SFLD" id="SFLDG00301">
    <property type="entry name" value="RuBisCO-like_proteins"/>
    <property type="match status" value="1"/>
</dbReference>
<organism evidence="7 8">
    <name type="scientific">Microbacterium rhizosphaerae</name>
    <dbReference type="NCBI Taxonomy" id="1678237"/>
    <lineage>
        <taxon>Bacteria</taxon>
        <taxon>Bacillati</taxon>
        <taxon>Actinomycetota</taxon>
        <taxon>Actinomycetes</taxon>
        <taxon>Micrococcales</taxon>
        <taxon>Microbacteriaceae</taxon>
        <taxon>Microbacterium</taxon>
    </lineage>
</organism>
<reference evidence="7 8" key="1">
    <citation type="submission" date="2023-11" db="EMBL/GenBank/DDBJ databases">
        <title>Genome sequence of Microbacterium rhizosphaerae KACC 19337.</title>
        <authorList>
            <person name="Choi H."/>
            <person name="Kim S."/>
            <person name="Kim Y."/>
            <person name="Kwon S.-W."/>
            <person name="Heo J."/>
        </authorList>
    </citation>
    <scope>NUCLEOTIDE SEQUENCE [LARGE SCALE GENOMIC DNA]</scope>
    <source>
        <strain evidence="7 8">KACC 19337</strain>
    </source>
</reference>
<proteinExistence type="inferred from homology"/>
<comment type="cofactor">
    <cofactor evidence="1">
        <name>Mg(2+)</name>
        <dbReference type="ChEBI" id="CHEBI:18420"/>
    </cofactor>
</comment>
<evidence type="ECO:0000259" key="5">
    <source>
        <dbReference type="Pfam" id="PF00016"/>
    </source>
</evidence>
<sequence length="427" mass="45166">MAADGVVIAMTAEHVIATYEIETSVPLAQAAEVLAGEQSTGTFVRVERESDDVRARFAAQVESVEELPASGFAPLPGSVGDPADRRRARLRIRFPLDNFGPSLPNLLAAVAGNLFEIKELAAIRLVDLDLPPAFALRYSGPQFGVEGTRRLVDRPDGAMIGTIIKPSIGLSPGDLADVVQELCDAGTDFIKDDELQGNGPTAPLAERVKAVMPVIERHADRTGHKPMYAFNITDDIDRLEANHDLVVAAGGTCVMACINLIGLAGLEYLRRRSVVPIHGHRAMFGALGRSSQIGIAFQAWQKIARLSGADHLHTNGISNKFYETDAEVLASIAAVRTPLLGLNSTVPVLSSGQWGGLAHATYAAVGTTDLLVLAGGGIHGHPDGARAGVESMRTAWSSAARGETLEDALASSEPLRRAAELFGPARV</sequence>
<evidence type="ECO:0000256" key="3">
    <source>
        <dbReference type="ARBA" id="ARBA00022842"/>
    </source>
</evidence>
<dbReference type="Proteomes" id="UP001323798">
    <property type="component" value="Chromosome"/>
</dbReference>
<keyword evidence="8" id="KW-1185">Reference proteome</keyword>
<dbReference type="EMBL" id="CP139368">
    <property type="protein sequence ID" value="WPR90402.1"/>
    <property type="molecule type" value="Genomic_DNA"/>
</dbReference>
<dbReference type="Gene3D" id="3.20.20.110">
    <property type="entry name" value="Ribulose bisphosphate carboxylase, large subunit, C-terminal domain"/>
    <property type="match status" value="1"/>
</dbReference>
<dbReference type="SFLD" id="SFLDS00014">
    <property type="entry name" value="RuBisCO"/>
    <property type="match status" value="1"/>
</dbReference>
<comment type="similarity">
    <text evidence="4">Belongs to the RuBisCO large chain family.</text>
</comment>
<evidence type="ECO:0000256" key="4">
    <source>
        <dbReference type="RuleBase" id="RU003834"/>
    </source>
</evidence>
<dbReference type="SUPFAM" id="SSF54966">
    <property type="entry name" value="RuBisCO, large subunit, small (N-terminal) domain"/>
    <property type="match status" value="1"/>
</dbReference>
<dbReference type="PANTHER" id="PTHR42704:SF17">
    <property type="entry name" value="RIBULOSE BISPHOSPHATE CARBOXYLASE LARGE CHAIN"/>
    <property type="match status" value="1"/>
</dbReference>
<dbReference type="PANTHER" id="PTHR42704">
    <property type="entry name" value="RIBULOSE BISPHOSPHATE CARBOXYLASE"/>
    <property type="match status" value="1"/>
</dbReference>
<keyword evidence="3" id="KW-0460">Magnesium</keyword>
<dbReference type="InterPro" id="IPR020878">
    <property type="entry name" value="RuBisCo_large_chain_AS"/>
</dbReference>
<evidence type="ECO:0000313" key="8">
    <source>
        <dbReference type="Proteomes" id="UP001323798"/>
    </source>
</evidence>
<evidence type="ECO:0000256" key="1">
    <source>
        <dbReference type="ARBA" id="ARBA00001946"/>
    </source>
</evidence>
<name>A0ABZ0SLY3_9MICO</name>
<evidence type="ECO:0000256" key="2">
    <source>
        <dbReference type="ARBA" id="ARBA00022723"/>
    </source>
</evidence>
<feature type="domain" description="Ribulose bisphosphate carboxylase large subunit ferrodoxin-like N-terminal" evidence="6">
    <location>
        <begin position="12"/>
        <end position="134"/>
    </location>
</feature>
<evidence type="ECO:0000313" key="7">
    <source>
        <dbReference type="EMBL" id="WPR90402.1"/>
    </source>
</evidence>
<gene>
    <name evidence="7" type="ORF">SM116_03690</name>
</gene>
<keyword evidence="2" id="KW-0479">Metal-binding</keyword>
<evidence type="ECO:0000259" key="6">
    <source>
        <dbReference type="Pfam" id="PF02788"/>
    </source>
</evidence>